<dbReference type="AlphaFoldDB" id="A0AA40TTH7"/>
<protein>
    <submittedName>
        <fullName evidence="1">Protein product</fullName>
    </submittedName>
</protein>
<dbReference type="Proteomes" id="UP000050523">
    <property type="component" value="Unassembled WGS sequence"/>
</dbReference>
<proteinExistence type="predicted"/>
<evidence type="ECO:0000313" key="1">
    <source>
        <dbReference type="EMBL" id="KPY94402.1"/>
    </source>
</evidence>
<accession>A0AA40TTH7</accession>
<reference evidence="1 2" key="1">
    <citation type="submission" date="2015-09" db="EMBL/GenBank/DDBJ databases">
        <title>Genome announcement of multiple Pseudomonas syringae strains.</title>
        <authorList>
            <person name="Thakur S."/>
            <person name="Wang P.W."/>
            <person name="Gong Y."/>
            <person name="Weir B.S."/>
            <person name="Guttman D.S."/>
        </authorList>
    </citation>
    <scope>NUCLEOTIDE SEQUENCE [LARGE SCALE GENOMIC DNA]</scope>
    <source>
        <strain evidence="1 2">ICMP9151</strain>
    </source>
</reference>
<evidence type="ECO:0000313" key="2">
    <source>
        <dbReference type="Proteomes" id="UP000050523"/>
    </source>
</evidence>
<dbReference type="EMBL" id="LJRO01000384">
    <property type="protein sequence ID" value="KPY94402.1"/>
    <property type="molecule type" value="Genomic_DNA"/>
</dbReference>
<dbReference type="Pfam" id="PF06366">
    <property type="entry name" value="FlhE"/>
    <property type="match status" value="1"/>
</dbReference>
<gene>
    <name evidence="1" type="ORF">ALO43_100293</name>
</gene>
<comment type="caution">
    <text evidence="1">The sequence shown here is derived from an EMBL/GenBank/DDBJ whole genome shotgun (WGS) entry which is preliminary data.</text>
</comment>
<dbReference type="InterPro" id="IPR009420">
    <property type="entry name" value="FlhE"/>
</dbReference>
<organism evidence="1 2">
    <name type="scientific">Pseudomonas tremae</name>
    <dbReference type="NCBI Taxonomy" id="200454"/>
    <lineage>
        <taxon>Bacteria</taxon>
        <taxon>Pseudomonadati</taxon>
        <taxon>Pseudomonadota</taxon>
        <taxon>Gammaproteobacteria</taxon>
        <taxon>Pseudomonadales</taxon>
        <taxon>Pseudomonadaceae</taxon>
        <taxon>Pseudomonas</taxon>
    </lineage>
</organism>
<sequence length="178" mass="19848">MIRLPSNVWSSNFVVRYFRTGKTDFSVALAYQKNWENKIKFNTKKLERVRSASGMALALLACSNLALAGNYQSSVALPVIHSKGYLHTAELPVSRHAPAAAAIKNVSWNWNVAGWPQRLEVHLCQGDSLCLNVSRQRTGSTAFFDNQLASRKFYYTMKIGNAGRVPVAGQQGRITVDW</sequence>
<name>A0AA40TTH7_9PSED</name>